<dbReference type="HOGENOM" id="CLU_036182_0_1_2"/>
<organism evidence="3 4">
    <name type="scientific">Methanoregula formicica (strain DSM 22288 / NBRC 105244 / SMSP)</name>
    <dbReference type="NCBI Taxonomy" id="593750"/>
    <lineage>
        <taxon>Archaea</taxon>
        <taxon>Methanobacteriati</taxon>
        <taxon>Methanobacteriota</taxon>
        <taxon>Stenosarchaea group</taxon>
        <taxon>Methanomicrobia</taxon>
        <taxon>Methanomicrobiales</taxon>
        <taxon>Methanoregulaceae</taxon>
        <taxon>Methanoregula</taxon>
    </lineage>
</organism>
<feature type="transmembrane region" description="Helical" evidence="1">
    <location>
        <begin position="147"/>
        <end position="166"/>
    </location>
</feature>
<evidence type="ECO:0000313" key="4">
    <source>
        <dbReference type="Proteomes" id="UP000010824"/>
    </source>
</evidence>
<keyword evidence="1" id="KW-1133">Transmembrane helix</keyword>
<keyword evidence="4" id="KW-1185">Reference proteome</keyword>
<feature type="transmembrane region" description="Helical" evidence="1">
    <location>
        <begin position="178"/>
        <end position="196"/>
    </location>
</feature>
<feature type="transmembrane region" description="Helical" evidence="1">
    <location>
        <begin position="202"/>
        <end position="223"/>
    </location>
</feature>
<proteinExistence type="predicted"/>
<dbReference type="EMBL" id="CP003167">
    <property type="protein sequence ID" value="AGB01669.1"/>
    <property type="molecule type" value="Genomic_DNA"/>
</dbReference>
<gene>
    <name evidence="3" type="ordered locus">Metfor_0608</name>
</gene>
<feature type="domain" description="Acyltransferase 3" evidence="2">
    <location>
        <begin position="5"/>
        <end position="346"/>
    </location>
</feature>
<dbReference type="PANTHER" id="PTHR36927:SF3">
    <property type="entry name" value="GLUCANS BIOSYNTHESIS PROTEIN C"/>
    <property type="match status" value="1"/>
</dbReference>
<keyword evidence="3" id="KW-0012">Acyltransferase</keyword>
<dbReference type="InParanoid" id="L0HF24"/>
<feature type="transmembrane region" description="Helical" evidence="1">
    <location>
        <begin position="235"/>
        <end position="256"/>
    </location>
</feature>
<feature type="transmembrane region" description="Helical" evidence="1">
    <location>
        <begin position="43"/>
        <end position="67"/>
    </location>
</feature>
<protein>
    <submittedName>
        <fullName evidence="3">Putative acyltransferase</fullName>
    </submittedName>
</protein>
<accession>L0HF24</accession>
<feature type="transmembrane region" description="Helical" evidence="1">
    <location>
        <begin position="88"/>
        <end position="108"/>
    </location>
</feature>
<dbReference type="InterPro" id="IPR002656">
    <property type="entry name" value="Acyl_transf_3_dom"/>
</dbReference>
<dbReference type="GO" id="GO:0016747">
    <property type="term" value="F:acyltransferase activity, transferring groups other than amino-acyl groups"/>
    <property type="evidence" value="ECO:0007669"/>
    <property type="project" value="InterPro"/>
</dbReference>
<dbReference type="STRING" id="593750.Metfor_0608"/>
<evidence type="ECO:0000313" key="3">
    <source>
        <dbReference type="EMBL" id="AGB01669.1"/>
    </source>
</evidence>
<feature type="transmembrane region" description="Helical" evidence="1">
    <location>
        <begin position="12"/>
        <end position="37"/>
    </location>
</feature>
<dbReference type="AlphaFoldDB" id="L0HF24"/>
<dbReference type="InterPro" id="IPR050623">
    <property type="entry name" value="Glucan_succinyl_AcylTrfase"/>
</dbReference>
<dbReference type="KEGG" id="mfo:Metfor_0608"/>
<dbReference type="PANTHER" id="PTHR36927">
    <property type="entry name" value="BLR4337 PROTEIN"/>
    <property type="match status" value="1"/>
</dbReference>
<dbReference type="eggNOG" id="arCOG03634">
    <property type="taxonomic scope" value="Archaea"/>
</dbReference>
<feature type="transmembrane region" description="Helical" evidence="1">
    <location>
        <begin position="328"/>
        <end position="349"/>
    </location>
</feature>
<feature type="transmembrane region" description="Helical" evidence="1">
    <location>
        <begin position="268"/>
        <end position="288"/>
    </location>
</feature>
<evidence type="ECO:0000259" key="2">
    <source>
        <dbReference type="Pfam" id="PF01757"/>
    </source>
</evidence>
<reference evidence="3 4" key="2">
    <citation type="journal article" date="2014" name="Genome Announc.">
        <title>Complete Genome Sequence of Methanoregula formicica SMSPT, a Mesophilic Hydrogenotrophic Methanogen Isolated from a Methanogenic Upflow Anaerobic Sludge Blanket Reactor.</title>
        <authorList>
            <person name="Yamamoto K."/>
            <person name="Tamaki H."/>
            <person name="Cadillo-Quiroz H."/>
            <person name="Imachi H."/>
            <person name="Kyrpides N."/>
            <person name="Woyke T."/>
            <person name="Goodwin L."/>
            <person name="Zinder S.H."/>
            <person name="Kamagata Y."/>
            <person name="Liu W.T."/>
        </authorList>
    </citation>
    <scope>NUCLEOTIDE SEQUENCE [LARGE SCALE GENOMIC DNA]</scope>
    <source>
        <strain evidence="4">DSM 22288 / NBRC 105244 / SMSP</strain>
    </source>
</reference>
<keyword evidence="1" id="KW-0472">Membrane</keyword>
<dbReference type="GeneID" id="14309281"/>
<keyword evidence="3" id="KW-0808">Transferase</keyword>
<dbReference type="OrthoDB" id="70906at2157"/>
<name>L0HF24_METFS</name>
<dbReference type="Pfam" id="PF01757">
    <property type="entry name" value="Acyl_transf_3"/>
    <property type="match status" value="1"/>
</dbReference>
<evidence type="ECO:0000256" key="1">
    <source>
        <dbReference type="SAM" id="Phobius"/>
    </source>
</evidence>
<keyword evidence="1" id="KW-0812">Transmembrane</keyword>
<feature type="transmembrane region" description="Helical" evidence="1">
    <location>
        <begin position="300"/>
        <end position="322"/>
    </location>
</feature>
<sequence length="369" mass="40953" precursor="true">MARLHFIDNLRWIAILLLFPLHAAFVFCAGWYSYYVMSPYSSVAAHCLTVAIEPWIMPLLFSIAGISTRFALQKRTPLAYLKERAERLLVPFFAGVILVCPVIAYFALKFHTGYDGSFAGAVMHFFSSAFTIPYTNGQTGGFSVDHLWFLLFLFIVSLAALCLIQLSRRLIGSRFTSIVMPLPFLFLLFVPAWLLNAAGPNVAGYSLLSYLLFFLIGYTLIASDKVQVSLDENRVLLVAVWIALTIGVMWVGGIVLGQWELFWGSSPLFVLTGWTGALALLGAGRHLLDFSNAVTTYLSAASYPVYIIHHAVLVAVAYYLIAIPVPPVVQYTLIVILSLFVTFACYEIIRRIPVVRALFGVAVQKKDPA</sequence>
<dbReference type="RefSeq" id="WP_015284633.1">
    <property type="nucleotide sequence ID" value="NC_019943.1"/>
</dbReference>
<reference evidence="4" key="1">
    <citation type="submission" date="2011-12" db="EMBL/GenBank/DDBJ databases">
        <title>Complete sequence of Methanoregula formicicum SMSP.</title>
        <authorList>
            <person name="Lucas S."/>
            <person name="Han J."/>
            <person name="Lapidus A."/>
            <person name="Cheng J.-F."/>
            <person name="Goodwin L."/>
            <person name="Pitluck S."/>
            <person name="Peters L."/>
            <person name="Ovchinnikova G."/>
            <person name="Teshima H."/>
            <person name="Detter J.C."/>
            <person name="Han C."/>
            <person name="Tapia R."/>
            <person name="Land M."/>
            <person name="Hauser L."/>
            <person name="Kyrpides N."/>
            <person name="Ivanova N."/>
            <person name="Pagani I."/>
            <person name="Imachi H."/>
            <person name="Tamaki H."/>
            <person name="Sekiguchi Y."/>
            <person name="Kamagata Y."/>
            <person name="Cadillo-Quiroz H."/>
            <person name="Zinder S."/>
            <person name="Liu W.-T."/>
            <person name="Woyke T."/>
        </authorList>
    </citation>
    <scope>NUCLEOTIDE SEQUENCE [LARGE SCALE GENOMIC DNA]</scope>
    <source>
        <strain evidence="4">DSM 22288 / NBRC 105244 / SMSP</strain>
    </source>
</reference>
<dbReference type="Proteomes" id="UP000010824">
    <property type="component" value="Chromosome"/>
</dbReference>